<dbReference type="EMBL" id="CM043019">
    <property type="protein sequence ID" value="KAI4462328.1"/>
    <property type="molecule type" value="Genomic_DNA"/>
</dbReference>
<dbReference type="Proteomes" id="UP001056778">
    <property type="component" value="Chromosome 5"/>
</dbReference>
<keyword evidence="2" id="KW-1185">Reference proteome</keyword>
<name>A0ACB9T691_HOLOL</name>
<proteinExistence type="predicted"/>
<accession>A0ACB9T691</accession>
<organism evidence="1 2">
    <name type="scientific">Holotrichia oblita</name>
    <name type="common">Chafer beetle</name>
    <dbReference type="NCBI Taxonomy" id="644536"/>
    <lineage>
        <taxon>Eukaryota</taxon>
        <taxon>Metazoa</taxon>
        <taxon>Ecdysozoa</taxon>
        <taxon>Arthropoda</taxon>
        <taxon>Hexapoda</taxon>
        <taxon>Insecta</taxon>
        <taxon>Pterygota</taxon>
        <taxon>Neoptera</taxon>
        <taxon>Endopterygota</taxon>
        <taxon>Coleoptera</taxon>
        <taxon>Polyphaga</taxon>
        <taxon>Scarabaeiformia</taxon>
        <taxon>Scarabaeidae</taxon>
        <taxon>Melolonthinae</taxon>
        <taxon>Holotrichia</taxon>
    </lineage>
</organism>
<gene>
    <name evidence="1" type="ORF">MML48_5g00013023</name>
</gene>
<comment type="caution">
    <text evidence="1">The sequence shown here is derived from an EMBL/GenBank/DDBJ whole genome shotgun (WGS) entry which is preliminary data.</text>
</comment>
<sequence length="671" mass="79162">MDDLPVEVIEIILSNNSLTINDVLNFGATCSRLRNIINVSNVTWRKKFMQKLSNKIYNFRWPDIYRLIENESSNWLYEFKYAFDFKRKILNILSSMSPRFYTKIELSDLDFEEWMALLNERWCNYDYLVLELIDIINNTSPIHTIDIVPITMPGNKTLRYYARKVLRYVRQARLAEEWNYFLEKPEQDRTLEKGATIIAQWFQPEQNIHWKDIAKIFDNITNMVREHLYYENSNHPLFKVPETILEKWKVTNLEDNEWDSEHCRQILKSMKYILCEKLGFCGNTNNYYMPQNSYINEVLENKQGLPITLGIIYESIGRRLGINCEPISSPAHFLLRFSEGRKPHSTSYYIDVFNKGEIIRSSGCMFSHGRDGRQGPTYPRATALEVVERMANNLEVALRDHAQTNGGVTLMKSVLEFLVLVTPQDLTTIVYLARLYMTYNMDTSRLEKLIMSRQFPYPEQAQRVLNMLRGYEAHTKYNKVNMFNQNEPMPRQTRIKFAVGMVMQHRNYNYKCVICDWHPTCMATIDWQKQMNVEKLRFAGNQPFYSVLVEDGSKRYVAQENLETTDDTGFLYLNEDIGRHFSHFFQTHYVPNAEKEKEYPEDSECTPSTFNVIVSSIIVMLHYEKYAVTIIEETVTLNVEGMDGQRRHNVAVRRLEACRVECTNRRKAMDR</sequence>
<evidence type="ECO:0000313" key="2">
    <source>
        <dbReference type="Proteomes" id="UP001056778"/>
    </source>
</evidence>
<evidence type="ECO:0000313" key="1">
    <source>
        <dbReference type="EMBL" id="KAI4462328.1"/>
    </source>
</evidence>
<protein>
    <submittedName>
        <fullName evidence="1">Uncharacterized protein</fullName>
    </submittedName>
</protein>
<reference evidence="1" key="1">
    <citation type="submission" date="2022-04" db="EMBL/GenBank/DDBJ databases">
        <title>Chromosome-scale genome assembly of Holotrichia oblita Faldermann.</title>
        <authorList>
            <person name="Rongchong L."/>
        </authorList>
    </citation>
    <scope>NUCLEOTIDE SEQUENCE</scope>
    <source>
        <strain evidence="1">81SQS9</strain>
    </source>
</reference>